<keyword evidence="2" id="KW-1185">Reference proteome</keyword>
<dbReference type="RefSeq" id="WP_166404596.1">
    <property type="nucleotide sequence ID" value="NZ_JAANHS010000050.1"/>
</dbReference>
<dbReference type="Proteomes" id="UP001515660">
    <property type="component" value="Unassembled WGS sequence"/>
</dbReference>
<gene>
    <name evidence="1" type="ORF">G8O29_18150</name>
</gene>
<protein>
    <recommendedName>
        <fullName evidence="3">Lipoprotein</fullName>
    </recommendedName>
</protein>
<evidence type="ECO:0008006" key="3">
    <source>
        <dbReference type="Google" id="ProtNLM"/>
    </source>
</evidence>
<reference evidence="1 2" key="1">
    <citation type="journal article" date="2022" name="Microorganisms">
        <title>Genome Sequence and Characterization of a Xanthorhodopsin-Containing, Aerobic Anoxygenic Phototrophic Rhodobacter Species, Isolated from Mesophilic Conditions at Yellowstone National Park.</title>
        <authorList>
            <person name="Kyndt J.A."/>
            <person name="Robertson S."/>
            <person name="Shoffstall I.B."/>
            <person name="Ramaley R.F."/>
            <person name="Meyer T.E."/>
        </authorList>
    </citation>
    <scope>NUCLEOTIDE SEQUENCE [LARGE SCALE GENOMIC DNA]</scope>
    <source>
        <strain evidence="1 2">M37P</strain>
    </source>
</reference>
<dbReference type="PROSITE" id="PS51257">
    <property type="entry name" value="PROKAR_LIPOPROTEIN"/>
    <property type="match status" value="1"/>
</dbReference>
<comment type="caution">
    <text evidence="1">The sequence shown here is derived from an EMBL/GenBank/DDBJ whole genome shotgun (WGS) entry which is preliminary data.</text>
</comment>
<organism evidence="1 2">
    <name type="scientific">Rhodobacter calidifons</name>
    <dbReference type="NCBI Taxonomy" id="2715277"/>
    <lineage>
        <taxon>Bacteria</taxon>
        <taxon>Pseudomonadati</taxon>
        <taxon>Pseudomonadota</taxon>
        <taxon>Alphaproteobacteria</taxon>
        <taxon>Rhodobacterales</taxon>
        <taxon>Rhodobacter group</taxon>
        <taxon>Rhodobacter</taxon>
    </lineage>
</organism>
<proteinExistence type="predicted"/>
<name>A0ABX0GCW1_9RHOB</name>
<evidence type="ECO:0000313" key="1">
    <source>
        <dbReference type="EMBL" id="NHB78600.1"/>
    </source>
</evidence>
<dbReference type="EMBL" id="JAANHS010000050">
    <property type="protein sequence ID" value="NHB78600.1"/>
    <property type="molecule type" value="Genomic_DNA"/>
</dbReference>
<sequence>MPLARTIAPFSFGLLAAACVSDQTLGPSTDNILRTYIGDTPAAFATYSGLTPVSSLQTDAGMVFQFAGIGPTAIYSPSTPSFQNITDPGIAAGFRSIGAAMTGPAFAVQARCQVQLVTERINCRGNMDSFRVVEIVYDGACGMVQPNAA</sequence>
<evidence type="ECO:0000313" key="2">
    <source>
        <dbReference type="Proteomes" id="UP001515660"/>
    </source>
</evidence>
<accession>A0ABX0GCW1</accession>